<feature type="domain" description="Flavodoxin-like" evidence="2">
    <location>
        <begin position="246"/>
        <end position="385"/>
    </location>
</feature>
<accession>A0A927U716</accession>
<evidence type="ECO:0000313" key="3">
    <source>
        <dbReference type="EMBL" id="MBE5919511.1"/>
    </source>
</evidence>
<dbReference type="EMBL" id="SVER01000014">
    <property type="protein sequence ID" value="MBE5919511.1"/>
    <property type="molecule type" value="Genomic_DNA"/>
</dbReference>
<organism evidence="3 4">
    <name type="scientific">Pseudobutyrivibrio ruminis</name>
    <dbReference type="NCBI Taxonomy" id="46206"/>
    <lineage>
        <taxon>Bacteria</taxon>
        <taxon>Bacillati</taxon>
        <taxon>Bacillota</taxon>
        <taxon>Clostridia</taxon>
        <taxon>Lachnospirales</taxon>
        <taxon>Lachnospiraceae</taxon>
        <taxon>Pseudobutyrivibrio</taxon>
    </lineage>
</organism>
<dbReference type="InterPro" id="IPR016440">
    <property type="entry name" value="Rubredoxin-O_OxRdtase"/>
</dbReference>
<comment type="similarity">
    <text evidence="1">In the N-terminal section; belongs to the zinc metallo-hydrolase group 3 family.</text>
</comment>
<dbReference type="PIRSF" id="PIRSF005243">
    <property type="entry name" value="ROO"/>
    <property type="match status" value="1"/>
</dbReference>
<dbReference type="PANTHER" id="PTHR43717:SF1">
    <property type="entry name" value="ANAEROBIC NITRIC OXIDE REDUCTASE FLAVORUBREDOXIN"/>
    <property type="match status" value="1"/>
</dbReference>
<dbReference type="InterPro" id="IPR001279">
    <property type="entry name" value="Metallo-B-lactamas"/>
</dbReference>
<sequence length="385" mass="43033">MEIKISDSIKYIGCDDKTIDLFESQYPVPNGVSYNSYVILDEKVAVMDTADPRVTDEWLNNLDVELAGRDVDYLVVSHMEPDHAGSIKVFLEKYPNTTVVGNAKTFPMMAQFMDASLFENRKQVMAEGDKLSLGEHELTFVMAPMVHWPEVMVEYESKEKILFSADGFGKFGALDVDEPWIDEARRYYLNIVGKYGASVQGLLKKAANLDIQKICPLHGPILTENLGYYINLYDTWSSYKPEEEGVLVVSASIHGNTKKAALKLNEKLQQAGVKTQFIDITRDSMSEAVALAFYYDKMVCLAATYDGGLFPPMQDFLHHLTAKAYQNRKVAFVENGTWAPQAAKCMKAILEPMKNLEFIDPVVTIKSTLNPSTESALDTLVAALS</sequence>
<dbReference type="PANTHER" id="PTHR43717">
    <property type="entry name" value="ANAEROBIC NITRIC OXIDE REDUCTASE FLAVORUBREDOXIN"/>
    <property type="match status" value="1"/>
</dbReference>
<protein>
    <submittedName>
        <fullName evidence="3">FprA family A-type flavoprotein</fullName>
    </submittedName>
</protein>
<dbReference type="GO" id="GO:0016651">
    <property type="term" value="F:oxidoreductase activity, acting on NAD(P)H"/>
    <property type="evidence" value="ECO:0007669"/>
    <property type="project" value="UniProtKB-ARBA"/>
</dbReference>
<dbReference type="InterPro" id="IPR029039">
    <property type="entry name" value="Flavoprotein-like_sf"/>
</dbReference>
<dbReference type="InterPro" id="IPR045761">
    <property type="entry name" value="ODP_dom"/>
</dbReference>
<gene>
    <name evidence="3" type="ORF">E7272_06655</name>
</gene>
<dbReference type="Gene3D" id="3.40.50.360">
    <property type="match status" value="1"/>
</dbReference>
<comment type="caution">
    <text evidence="3">The sequence shown here is derived from an EMBL/GenBank/DDBJ whole genome shotgun (WGS) entry which is preliminary data.</text>
</comment>
<dbReference type="AlphaFoldDB" id="A0A927U716"/>
<dbReference type="SUPFAM" id="SSF56281">
    <property type="entry name" value="Metallo-hydrolase/oxidoreductase"/>
    <property type="match status" value="1"/>
</dbReference>
<proteinExistence type="inferred from homology"/>
<dbReference type="SMART" id="SM00849">
    <property type="entry name" value="Lactamase_B"/>
    <property type="match status" value="1"/>
</dbReference>
<evidence type="ECO:0000259" key="2">
    <source>
        <dbReference type="PROSITE" id="PS50902"/>
    </source>
</evidence>
<dbReference type="Proteomes" id="UP000766246">
    <property type="component" value="Unassembled WGS sequence"/>
</dbReference>
<dbReference type="GO" id="GO:0046872">
    <property type="term" value="F:metal ion binding"/>
    <property type="evidence" value="ECO:0007669"/>
    <property type="project" value="InterPro"/>
</dbReference>
<dbReference type="CDD" id="cd07709">
    <property type="entry name" value="flavodiiron_proteins_MBL-fold"/>
    <property type="match status" value="1"/>
</dbReference>
<dbReference type="InterPro" id="IPR008254">
    <property type="entry name" value="Flavodoxin/NO_synth"/>
</dbReference>
<evidence type="ECO:0000313" key="4">
    <source>
        <dbReference type="Proteomes" id="UP000766246"/>
    </source>
</evidence>
<dbReference type="GO" id="GO:0009055">
    <property type="term" value="F:electron transfer activity"/>
    <property type="evidence" value="ECO:0007669"/>
    <property type="project" value="InterPro"/>
</dbReference>
<name>A0A927U716_9FIRM</name>
<reference evidence="3" key="1">
    <citation type="submission" date="2019-04" db="EMBL/GenBank/DDBJ databases">
        <title>Evolution of Biomass-Degrading Anaerobic Consortia Revealed by Metagenomics.</title>
        <authorList>
            <person name="Peng X."/>
        </authorList>
    </citation>
    <scope>NUCLEOTIDE SEQUENCE</scope>
    <source>
        <strain evidence="3">SIG311</strain>
    </source>
</reference>
<dbReference type="PROSITE" id="PS50902">
    <property type="entry name" value="FLAVODOXIN_LIKE"/>
    <property type="match status" value="1"/>
</dbReference>
<dbReference type="Pfam" id="PF19583">
    <property type="entry name" value="ODP"/>
    <property type="match status" value="1"/>
</dbReference>
<dbReference type="Gene3D" id="3.60.15.10">
    <property type="entry name" value="Ribonuclease Z/Hydroxyacylglutathione hydrolase-like"/>
    <property type="match status" value="1"/>
</dbReference>
<dbReference type="GO" id="GO:0010181">
    <property type="term" value="F:FMN binding"/>
    <property type="evidence" value="ECO:0007669"/>
    <property type="project" value="InterPro"/>
</dbReference>
<dbReference type="SUPFAM" id="SSF52218">
    <property type="entry name" value="Flavoproteins"/>
    <property type="match status" value="1"/>
</dbReference>
<dbReference type="InterPro" id="IPR036866">
    <property type="entry name" value="RibonucZ/Hydroxyglut_hydro"/>
</dbReference>
<evidence type="ECO:0000256" key="1">
    <source>
        <dbReference type="ARBA" id="ARBA00007121"/>
    </source>
</evidence>